<protein>
    <submittedName>
        <fullName evidence="1">Uncharacterized protein</fullName>
    </submittedName>
</protein>
<evidence type="ECO:0000313" key="2">
    <source>
        <dbReference type="Proteomes" id="UP000295075"/>
    </source>
</evidence>
<reference evidence="1 2" key="1">
    <citation type="submission" date="2019-03" db="EMBL/GenBank/DDBJ databases">
        <title>Draft genome sequences of novel Actinobacteria.</title>
        <authorList>
            <person name="Sahin N."/>
            <person name="Ay H."/>
            <person name="Saygin H."/>
        </authorList>
    </citation>
    <scope>NUCLEOTIDE SEQUENCE [LARGE SCALE GENOMIC DNA]</scope>
    <source>
        <strain evidence="1 2">JCM 30547</strain>
    </source>
</reference>
<sequence length="213" mass="24441">MRSELPIVGRGMGFFKVNVAVAAEALERWRRSHAWFAKWPPGLVVEHLEGELSSGVDRLLPFGPERDRELLWDCGDGQWTAYFDSMPASDAVTAVRGLCRQAGFEGVVLSDRTSDYDGGRNLQFVLHKGKETVRAIESLWEGSRTFETYGEPLSFEETDRYTLRLKRERLTSDMLERYCANLGLFPYHLSFYGQAGHLLSDVRTEFQRQSFRF</sequence>
<comment type="caution">
    <text evidence="1">The sequence shown here is derived from an EMBL/GenBank/DDBJ whole genome shotgun (WGS) entry which is preliminary data.</text>
</comment>
<dbReference type="OrthoDB" id="8610356at2"/>
<dbReference type="Proteomes" id="UP000295075">
    <property type="component" value="Unassembled WGS sequence"/>
</dbReference>
<dbReference type="EMBL" id="SMKA01000303">
    <property type="protein sequence ID" value="TDC16615.1"/>
    <property type="molecule type" value="Genomic_DNA"/>
</dbReference>
<accession>A0A4R4P3N9</accession>
<dbReference type="RefSeq" id="WP_132414719.1">
    <property type="nucleotide sequence ID" value="NZ_SMKA01000303.1"/>
</dbReference>
<keyword evidence="2" id="KW-1185">Reference proteome</keyword>
<name>A0A4R4P3N9_9ACTN</name>
<proteinExistence type="predicted"/>
<evidence type="ECO:0000313" key="1">
    <source>
        <dbReference type="EMBL" id="TDC16615.1"/>
    </source>
</evidence>
<organism evidence="1 2">
    <name type="scientific">Kribbella albertanoniae</name>
    <dbReference type="NCBI Taxonomy" id="1266829"/>
    <lineage>
        <taxon>Bacteria</taxon>
        <taxon>Bacillati</taxon>
        <taxon>Actinomycetota</taxon>
        <taxon>Actinomycetes</taxon>
        <taxon>Propionibacteriales</taxon>
        <taxon>Kribbellaceae</taxon>
        <taxon>Kribbella</taxon>
    </lineage>
</organism>
<dbReference type="AlphaFoldDB" id="A0A4R4P3N9"/>
<gene>
    <name evidence="1" type="ORF">E1261_38660</name>
</gene>